<name>A0AC61RIH6_9BACT</name>
<organism evidence="1 2">
    <name type="scientific">Lepagella muris</name>
    <dbReference type="NCBI Taxonomy" id="3032870"/>
    <lineage>
        <taxon>Bacteria</taxon>
        <taxon>Pseudomonadati</taxon>
        <taxon>Bacteroidota</taxon>
        <taxon>Bacteroidia</taxon>
        <taxon>Bacteroidales</taxon>
        <taxon>Muribaculaceae</taxon>
        <taxon>Lepagella</taxon>
    </lineage>
</organism>
<proteinExistence type="predicted"/>
<keyword evidence="2" id="KW-1185">Reference proteome</keyword>
<gene>
    <name evidence="1" type="ORF">E5331_05070</name>
</gene>
<evidence type="ECO:0000313" key="1">
    <source>
        <dbReference type="EMBL" id="TGY79748.1"/>
    </source>
</evidence>
<reference evidence="1" key="1">
    <citation type="submission" date="2019-04" db="EMBL/GenBank/DDBJ databases">
        <title>Microbes associate with the intestines of laboratory mice.</title>
        <authorList>
            <person name="Navarre W."/>
            <person name="Wong E."/>
            <person name="Huang K."/>
            <person name="Tropini C."/>
            <person name="Ng K."/>
            <person name="Yu B."/>
        </authorList>
    </citation>
    <scope>NUCLEOTIDE SEQUENCE</scope>
    <source>
        <strain evidence="1">NM04_E33</strain>
    </source>
</reference>
<sequence length="214" mass="23979">MKVAIFQFAIFGINSYVVYDPDTRCCAIIDPGMTNCKEENAIVDFIDRNKLSVKYVINTHLHIDHAVGNEFLKDKYNVPVLAHELDRPLGERMLLQAQMFGLPERFKNVEISEYLHDGEIIKIGNGELKVICVPGHSQGSVALYDEKDNFVIVGDALFSGSIGRTDLPGGDYDQLISSIRSRLLTLPPQTIVYPGHGPHTTIAQERQHNPYLNN</sequence>
<comment type="caution">
    <text evidence="1">The sequence shown here is derived from an EMBL/GenBank/DDBJ whole genome shotgun (WGS) entry which is preliminary data.</text>
</comment>
<evidence type="ECO:0000313" key="2">
    <source>
        <dbReference type="Proteomes" id="UP000306319"/>
    </source>
</evidence>
<accession>A0AC61RIH6</accession>
<protein>
    <submittedName>
        <fullName evidence="1">MBL fold metallo-hydrolase</fullName>
    </submittedName>
</protein>
<dbReference type="Proteomes" id="UP000306319">
    <property type="component" value="Unassembled WGS sequence"/>
</dbReference>
<dbReference type="EMBL" id="SRYB01000005">
    <property type="protein sequence ID" value="TGY79748.1"/>
    <property type="molecule type" value="Genomic_DNA"/>
</dbReference>